<dbReference type="Proteomes" id="UP000000263">
    <property type="component" value="Chromosome"/>
</dbReference>
<dbReference type="AlphaFoldDB" id="A7NP31"/>
<reference evidence="8 9" key="1">
    <citation type="submission" date="2007-08" db="EMBL/GenBank/DDBJ databases">
        <title>Complete sequence of Roseiflexus castenholzii DSM 13941.</title>
        <authorList>
            <consortium name="US DOE Joint Genome Institute"/>
            <person name="Copeland A."/>
            <person name="Lucas S."/>
            <person name="Lapidus A."/>
            <person name="Barry K."/>
            <person name="Glavina del Rio T."/>
            <person name="Dalin E."/>
            <person name="Tice H."/>
            <person name="Pitluck S."/>
            <person name="Thompson L.S."/>
            <person name="Brettin T."/>
            <person name="Bruce D."/>
            <person name="Detter J.C."/>
            <person name="Han C."/>
            <person name="Tapia R."/>
            <person name="Schmutz J."/>
            <person name="Larimer F."/>
            <person name="Land M."/>
            <person name="Hauser L."/>
            <person name="Kyrpides N."/>
            <person name="Mikhailova N."/>
            <person name="Bryant D.A."/>
            <person name="Hanada S."/>
            <person name="Tsukatani Y."/>
            <person name="Richardson P."/>
        </authorList>
    </citation>
    <scope>NUCLEOTIDE SEQUENCE [LARGE SCALE GENOMIC DNA]</scope>
    <source>
        <strain evidence="9">DSM 13941 / HLO8</strain>
    </source>
</reference>
<evidence type="ECO:0000313" key="9">
    <source>
        <dbReference type="Proteomes" id="UP000000263"/>
    </source>
</evidence>
<evidence type="ECO:0000256" key="1">
    <source>
        <dbReference type="ARBA" id="ARBA00022679"/>
    </source>
</evidence>
<dbReference type="SUPFAM" id="SSF49879">
    <property type="entry name" value="SMAD/FHA domain"/>
    <property type="match status" value="1"/>
</dbReference>
<dbReference type="PROSITE" id="PS50006">
    <property type="entry name" value="FHA_DOMAIN"/>
    <property type="match status" value="1"/>
</dbReference>
<dbReference type="CDD" id="cd14014">
    <property type="entry name" value="STKc_PknB_like"/>
    <property type="match status" value="1"/>
</dbReference>
<evidence type="ECO:0000256" key="3">
    <source>
        <dbReference type="ARBA" id="ARBA00022777"/>
    </source>
</evidence>
<name>A7NP31_ROSCS</name>
<dbReference type="PROSITE" id="PS00107">
    <property type="entry name" value="PROTEIN_KINASE_ATP"/>
    <property type="match status" value="1"/>
</dbReference>
<sequence>MRFSLQGAHTQRHMSELLAPETIIHGTHAGYRIISLIGRGGMGAVYRALRLADSTIWALKEMRPLEDLPTAEFEENRRLFLQEAELLSKLSHPGLPVVADLFEYQGRPVMIMEFVPGQTLEHRIRDANAPLLEQQVVGYGIQLARILHYLHTRTPPIIYRDLKPSNVMLTPEGVLKLIDFGVARTYKVRKAKDTIAMGSAGYAPPEQYGKGQTDARSDVYALGATLLHLLTNLPPIPLQTPAKGSIRKLNPSVDARTEETIIKAMNLDPSRRFSSALEFEQALHRCLDAPFVDPAARATPPPPIIPPVVTPSSPETILQAPATPVAPPITPALPPIAPPEGHTCARCGRINKPHARFCAGCGAPLSAAMAAPRLIIASPRSTFEQKIEHTPLRIGRRDPRQHHYPELDLAEHDRGIASRHHALIERNGDYYTLTDLGSTNGTLVNGTPLPPHQKHRLRSGDRIKIGEVEIEFRWG</sequence>
<dbReference type="KEGG" id="rca:Rcas_3276"/>
<dbReference type="Gene3D" id="2.60.200.20">
    <property type="match status" value="1"/>
</dbReference>
<keyword evidence="4 5" id="KW-0067">ATP-binding</keyword>
<dbReference type="PANTHER" id="PTHR43289">
    <property type="entry name" value="MITOGEN-ACTIVATED PROTEIN KINASE KINASE KINASE 20-RELATED"/>
    <property type="match status" value="1"/>
</dbReference>
<keyword evidence="8" id="KW-0723">Serine/threonine-protein kinase</keyword>
<dbReference type="EMBL" id="CP000804">
    <property type="protein sequence ID" value="ABU59327.1"/>
    <property type="molecule type" value="Genomic_DNA"/>
</dbReference>
<keyword evidence="3 8" id="KW-0418">Kinase</keyword>
<accession>A7NP31</accession>
<evidence type="ECO:0000259" key="7">
    <source>
        <dbReference type="PROSITE" id="PS50011"/>
    </source>
</evidence>
<dbReference type="InterPro" id="IPR000719">
    <property type="entry name" value="Prot_kinase_dom"/>
</dbReference>
<dbReference type="SMART" id="SM00220">
    <property type="entry name" value="S_TKc"/>
    <property type="match status" value="1"/>
</dbReference>
<dbReference type="GO" id="GO:0004674">
    <property type="term" value="F:protein serine/threonine kinase activity"/>
    <property type="evidence" value="ECO:0007669"/>
    <property type="project" value="UniProtKB-KW"/>
</dbReference>
<proteinExistence type="predicted"/>
<dbReference type="SUPFAM" id="SSF56112">
    <property type="entry name" value="Protein kinase-like (PK-like)"/>
    <property type="match status" value="1"/>
</dbReference>
<evidence type="ECO:0000313" key="8">
    <source>
        <dbReference type="EMBL" id="ABU59327.1"/>
    </source>
</evidence>
<feature type="domain" description="Protein kinase" evidence="7">
    <location>
        <begin position="31"/>
        <end position="287"/>
    </location>
</feature>
<dbReference type="STRING" id="383372.Rcas_3276"/>
<dbReference type="PANTHER" id="PTHR43289:SF34">
    <property type="entry name" value="SERINE_THREONINE-PROTEIN KINASE YBDM-RELATED"/>
    <property type="match status" value="1"/>
</dbReference>
<feature type="domain" description="FHA" evidence="6">
    <location>
        <begin position="392"/>
        <end position="449"/>
    </location>
</feature>
<dbReference type="PROSITE" id="PS00108">
    <property type="entry name" value="PROTEIN_KINASE_ST"/>
    <property type="match status" value="1"/>
</dbReference>
<dbReference type="Pfam" id="PF00069">
    <property type="entry name" value="Pkinase"/>
    <property type="match status" value="1"/>
</dbReference>
<keyword evidence="9" id="KW-1185">Reference proteome</keyword>
<dbReference type="InterPro" id="IPR017441">
    <property type="entry name" value="Protein_kinase_ATP_BS"/>
</dbReference>
<dbReference type="Pfam" id="PF00498">
    <property type="entry name" value="FHA"/>
    <property type="match status" value="1"/>
</dbReference>
<dbReference type="GO" id="GO:0005524">
    <property type="term" value="F:ATP binding"/>
    <property type="evidence" value="ECO:0007669"/>
    <property type="project" value="UniProtKB-UniRule"/>
</dbReference>
<dbReference type="Gene3D" id="3.30.200.20">
    <property type="entry name" value="Phosphorylase Kinase, domain 1"/>
    <property type="match status" value="1"/>
</dbReference>
<evidence type="ECO:0000256" key="5">
    <source>
        <dbReference type="PROSITE-ProRule" id="PRU10141"/>
    </source>
</evidence>
<dbReference type="InterPro" id="IPR011009">
    <property type="entry name" value="Kinase-like_dom_sf"/>
</dbReference>
<gene>
    <name evidence="8" type="ordered locus">Rcas_3276</name>
</gene>
<evidence type="ECO:0000256" key="2">
    <source>
        <dbReference type="ARBA" id="ARBA00022741"/>
    </source>
</evidence>
<keyword evidence="1" id="KW-0808">Transferase</keyword>
<dbReference type="CDD" id="cd00060">
    <property type="entry name" value="FHA"/>
    <property type="match status" value="1"/>
</dbReference>
<dbReference type="eggNOG" id="COG1716">
    <property type="taxonomic scope" value="Bacteria"/>
</dbReference>
<dbReference type="InterPro" id="IPR000253">
    <property type="entry name" value="FHA_dom"/>
</dbReference>
<evidence type="ECO:0000256" key="4">
    <source>
        <dbReference type="ARBA" id="ARBA00022840"/>
    </source>
</evidence>
<dbReference type="InterPro" id="IPR008271">
    <property type="entry name" value="Ser/Thr_kinase_AS"/>
</dbReference>
<organism evidence="8 9">
    <name type="scientific">Roseiflexus castenholzii (strain DSM 13941 / HLO8)</name>
    <dbReference type="NCBI Taxonomy" id="383372"/>
    <lineage>
        <taxon>Bacteria</taxon>
        <taxon>Bacillati</taxon>
        <taxon>Chloroflexota</taxon>
        <taxon>Chloroflexia</taxon>
        <taxon>Chloroflexales</taxon>
        <taxon>Roseiflexineae</taxon>
        <taxon>Roseiflexaceae</taxon>
        <taxon>Roseiflexus</taxon>
    </lineage>
</organism>
<dbReference type="eggNOG" id="COG0515">
    <property type="taxonomic scope" value="Bacteria"/>
</dbReference>
<feature type="binding site" evidence="5">
    <location>
        <position position="60"/>
    </location>
    <ligand>
        <name>ATP</name>
        <dbReference type="ChEBI" id="CHEBI:30616"/>
    </ligand>
</feature>
<evidence type="ECO:0000259" key="6">
    <source>
        <dbReference type="PROSITE" id="PS50006"/>
    </source>
</evidence>
<dbReference type="SMART" id="SM00240">
    <property type="entry name" value="FHA"/>
    <property type="match status" value="1"/>
</dbReference>
<protein>
    <submittedName>
        <fullName evidence="8">Serine/threonine protein kinase with FHA domain</fullName>
    </submittedName>
</protein>
<keyword evidence="2 5" id="KW-0547">Nucleotide-binding</keyword>
<dbReference type="PROSITE" id="PS50011">
    <property type="entry name" value="PROTEIN_KINASE_DOM"/>
    <property type="match status" value="1"/>
</dbReference>
<dbReference type="InterPro" id="IPR008984">
    <property type="entry name" value="SMAD_FHA_dom_sf"/>
</dbReference>
<dbReference type="Gene3D" id="1.10.510.10">
    <property type="entry name" value="Transferase(Phosphotransferase) domain 1"/>
    <property type="match status" value="1"/>
</dbReference>
<dbReference type="HOGENOM" id="CLU_544885_0_0_0"/>